<dbReference type="GO" id="GO:0006269">
    <property type="term" value="P:DNA replication, synthesis of primer"/>
    <property type="evidence" value="ECO:0007669"/>
    <property type="project" value="TreeGrafter"/>
</dbReference>
<dbReference type="Gene3D" id="3.40.1360.10">
    <property type="match status" value="1"/>
</dbReference>
<dbReference type="CDD" id="cd03364">
    <property type="entry name" value="TOPRIM_DnaG_primases"/>
    <property type="match status" value="1"/>
</dbReference>
<dbReference type="SUPFAM" id="SSF52540">
    <property type="entry name" value="P-loop containing nucleoside triphosphate hydrolases"/>
    <property type="match status" value="2"/>
</dbReference>
<feature type="domain" description="Toprim" evidence="2">
    <location>
        <begin position="1639"/>
        <end position="1726"/>
    </location>
</feature>
<dbReference type="InterPro" id="IPR014862">
    <property type="entry name" value="TrwC"/>
</dbReference>
<dbReference type="PROSITE" id="PS50880">
    <property type="entry name" value="TOPRIM"/>
    <property type="match status" value="1"/>
</dbReference>
<dbReference type="GO" id="GO:0005737">
    <property type="term" value="C:cytoplasm"/>
    <property type="evidence" value="ECO:0007669"/>
    <property type="project" value="TreeGrafter"/>
</dbReference>
<dbReference type="InterPro" id="IPR050219">
    <property type="entry name" value="DnaG_primase"/>
</dbReference>
<evidence type="ECO:0000313" key="3">
    <source>
        <dbReference type="EMBL" id="SOC46092.1"/>
    </source>
</evidence>
<sequence>MNDQGASAHALPPPSYWRNAAAVVEPTFLRSAAVMTLHKLTAGDGYTYLTRQVAAFDATERGHAGLGDYYSQRGESPGRWTGNGLAGLSGVRAGQPVAEEQMKSLFGEGRHPNADRLEKEALVRGQTPPEARATGALGRAFYVFAPQADGFRARCAEEFAAFNTARGQPATAPVPDGDRARIRSTLARATFAEAYGRAPRDARELSGFLARVSRPATTAVAGYDLTFSPVKSVSALWALAPREVAAQVEAAHAAAVADALAWLEDNASFTRLGTDGVRQVETTGLIAAVFTHRDSRAGDPDLHTHVAVSNKVQTRDGHWRALDGRVLHKAAVAASERYDTRLEAHLVTRLGVRFTDRPGSTPGRRTVREIAGMDERLLGAWSSRRRDIDARRAVLAGDFQRDHGRPPTAVEAIALAQQGTLETRGPKHEPRSLAEQRATWRREATAVLGGPDRITRMLGRALGARGSPRPGLTEAWVRSAAVRVLDTVSEARATWQVWHVRAEAERVVRAAALAPDDVDVAVTQVTEGVLSPALSVALGESDPVIEPAELRRSDGASVYTVAGARLYTSQAVLDAETLLLSAAGCSDGRRADPATVELALLEATANGAELNPGQAQLVRELAGSGARVQLALAPAGAGKTTALATLARAWTAGGGTVLGLAPSAVATAGLRESLRAPCDTLAKLIWCLDAGQAPDWVAGIGPTTLVVVDEAGMAGTRELARGVEHVLGRGGSVRLVGDHQQLTSVAAGGVLSEIAAAHGAVSLTHLVRFTDPAEAAATVAVRDGDTLGLGFYLDAGRVHVGDLAACAEQAYAAWAADAARGMDALLLAATRELVTQLNQRARADRLADAASSPGAEIELADGTRAGAGDPVITRANDRRLPITATEWVKNGDRFTVQAVGRDGALDVVHTGTGRRITLPASYVSEHVQLGYATTVHGAQGTTADVCHTVLTGGESRQLLYVALSRGRASNHLYLATVGDGDPHSIVTPAAVLPPTATDLLAGMLARDGAQTSAAGARRALADPAEQLHAAATRYADALRVAADHRLGAATAEGLENAAERLHPGLTSAPAWPALRGHLALLALTGADPVAVLRMTAQSRELETANDPAAVLDHRLPVSGPAGPMPWLPGIPSALVDDPRWGPYLTARADHVTACAARVASAATEMTAATAPVWAQRLLGPDYEGLRADLAVWRAALAVPDSDRRPTGPPRRPAAERRSQTQLDEAVTAAGPVRDSSVWAALAEGIDPHIRRDEHWPVLVDRLAAADRAGLDSAGMLAAVAAQRPLPDDLPAAALWWRLAPHVAPATVPAKGSAGPRPDWCATLLGRLSDEQAGRVLADSAWPALVAAVTNGIRTGWCPADLLTGAFAGLPPTVTSDATGLAEALVFRVAALTDPAPVHHPEPLPADLQPPDDAHLLPSLPAPATATDPADVPPGDEDVPFDPDYDTPPPASPPRYLTPDPFALTGAVDAADDADYLLEQHFWATAVVGRDRLIELNTQAAAFFTDRYSASWAASYLRDRLGTDLTADPHFTPGHAPAGWTTLVDHLRGLGAIDTELIAAGLAQRARTGALIDRFRDRLTFPIHDADGAIVGFIARRNPTAADHGRAGPKYLNTPGTDLYRKGEHLFGLHEARAALAAEATPALVEGPLDAIAVTLAGSGQTVGVATLGTAITDRQADLLGRFIRDDSPGILVATDNDPAGQKAAERIYWQLTARGNDPRRLSLPDGLDPADLFHRDGSNRLRAAIDSSRTLADTLLDARVTLAPRDRSDSDIHAALREAGAIIVALPPGQWLAHIDRVTEALGVPPGTVHRAVLDADSRTSVPTGTKSGAHRVSRLTPPGDDLHRTAHTGHAAGGNASYLHPSR</sequence>
<feature type="region of interest" description="Disordered" evidence="1">
    <location>
        <begin position="1818"/>
        <end position="1864"/>
    </location>
</feature>
<dbReference type="InterPro" id="IPR034151">
    <property type="entry name" value="TOPRIM_DnaG_bac"/>
</dbReference>
<dbReference type="SMART" id="SM00493">
    <property type="entry name" value="TOPRIM"/>
    <property type="match status" value="1"/>
</dbReference>
<dbReference type="Pfam" id="PF08751">
    <property type="entry name" value="TrwC"/>
    <property type="match status" value="1"/>
</dbReference>
<dbReference type="InterPro" id="IPR037068">
    <property type="entry name" value="DNA_primase_core_N_sf"/>
</dbReference>
<dbReference type="SUPFAM" id="SSF55464">
    <property type="entry name" value="Origin of replication-binding domain, RBD-like"/>
    <property type="match status" value="1"/>
</dbReference>
<dbReference type="InterPro" id="IPR006171">
    <property type="entry name" value="TOPRIM_dom"/>
</dbReference>
<gene>
    <name evidence="3" type="ORF">SAMN05660748_0038</name>
</gene>
<dbReference type="Gene3D" id="2.30.30.940">
    <property type="match status" value="1"/>
</dbReference>
<evidence type="ECO:0000259" key="2">
    <source>
        <dbReference type="PROSITE" id="PS50880"/>
    </source>
</evidence>
<reference evidence="4" key="1">
    <citation type="submission" date="2017-08" db="EMBL/GenBank/DDBJ databases">
        <authorList>
            <person name="Varghese N."/>
            <person name="Submissions S."/>
        </authorList>
    </citation>
    <scope>NUCLEOTIDE SEQUENCE [LARGE SCALE GENOMIC DNA]</scope>
    <source>
        <strain evidence="4">DSM 4725</strain>
    </source>
</reference>
<dbReference type="Proteomes" id="UP000219435">
    <property type="component" value="Unassembled WGS sequence"/>
</dbReference>
<feature type="region of interest" description="Disordered" evidence="1">
    <location>
        <begin position="1397"/>
        <end position="1459"/>
    </location>
</feature>
<dbReference type="EMBL" id="OBQI01000001">
    <property type="protein sequence ID" value="SOC46092.1"/>
    <property type="molecule type" value="Genomic_DNA"/>
</dbReference>
<evidence type="ECO:0000256" key="1">
    <source>
        <dbReference type="SAM" id="MobiDB-lite"/>
    </source>
</evidence>
<dbReference type="PANTHER" id="PTHR30313:SF2">
    <property type="entry name" value="DNA PRIMASE"/>
    <property type="match status" value="1"/>
</dbReference>
<dbReference type="CDD" id="cd18809">
    <property type="entry name" value="SF1_C_RecD"/>
    <property type="match status" value="1"/>
</dbReference>
<keyword evidence="4" id="KW-1185">Reference proteome</keyword>
<dbReference type="NCBIfam" id="NF041492">
    <property type="entry name" value="MobF"/>
    <property type="match status" value="1"/>
</dbReference>
<dbReference type="InterPro" id="IPR013264">
    <property type="entry name" value="DNAG_N"/>
</dbReference>
<dbReference type="SUPFAM" id="SSF56731">
    <property type="entry name" value="DNA primase core"/>
    <property type="match status" value="1"/>
</dbReference>
<dbReference type="PANTHER" id="PTHR30313">
    <property type="entry name" value="DNA PRIMASE"/>
    <property type="match status" value="1"/>
</dbReference>
<dbReference type="InterPro" id="IPR027417">
    <property type="entry name" value="P-loop_NTPase"/>
</dbReference>
<name>A0A285UW71_9ACTN</name>
<evidence type="ECO:0000313" key="4">
    <source>
        <dbReference type="Proteomes" id="UP000219435"/>
    </source>
</evidence>
<accession>A0A285UW71</accession>
<dbReference type="Gene3D" id="3.40.50.300">
    <property type="entry name" value="P-loop containing nucleotide triphosphate hydrolases"/>
    <property type="match status" value="2"/>
</dbReference>
<dbReference type="Gene3D" id="3.90.980.10">
    <property type="entry name" value="DNA primase, catalytic core, N-terminal domain"/>
    <property type="match status" value="1"/>
</dbReference>
<dbReference type="Pfam" id="PF13604">
    <property type="entry name" value="AAA_30"/>
    <property type="match status" value="1"/>
</dbReference>
<feature type="compositionally biased region" description="Acidic residues" evidence="1">
    <location>
        <begin position="1433"/>
        <end position="1444"/>
    </location>
</feature>
<proteinExistence type="predicted"/>
<protein>
    <submittedName>
        <fullName evidence="3">DNA primase, catalytic core</fullName>
    </submittedName>
</protein>
<organism evidence="3 4">
    <name type="scientific">Blastococcus aggregatus</name>
    <dbReference type="NCBI Taxonomy" id="38502"/>
    <lineage>
        <taxon>Bacteria</taxon>
        <taxon>Bacillati</taxon>
        <taxon>Actinomycetota</taxon>
        <taxon>Actinomycetes</taxon>
        <taxon>Geodermatophilales</taxon>
        <taxon>Geodermatophilaceae</taxon>
        <taxon>Blastococcus</taxon>
    </lineage>
</organism>
<feature type="compositionally biased region" description="Low complexity" evidence="1">
    <location>
        <begin position="1404"/>
        <end position="1429"/>
    </location>
</feature>
<dbReference type="Pfam" id="PF13155">
    <property type="entry name" value="Toprim_2"/>
    <property type="match status" value="1"/>
</dbReference>
<dbReference type="Pfam" id="PF08275">
    <property type="entry name" value="DNAG_N"/>
    <property type="match status" value="1"/>
</dbReference>
<feature type="region of interest" description="Disordered" evidence="1">
    <location>
        <begin position="1199"/>
        <end position="1221"/>
    </location>
</feature>